<proteinExistence type="predicted"/>
<protein>
    <recommendedName>
        <fullName evidence="3">Arc-like DNA binding domain-containing protein</fullName>
    </recommendedName>
</protein>
<comment type="caution">
    <text evidence="1">The sequence shown here is derived from an EMBL/GenBank/DDBJ whole genome shotgun (WGS) entry which is preliminary data.</text>
</comment>
<evidence type="ECO:0000313" key="1">
    <source>
        <dbReference type="EMBL" id="OJJ25616.1"/>
    </source>
</evidence>
<evidence type="ECO:0000313" key="2">
    <source>
        <dbReference type="Proteomes" id="UP000183940"/>
    </source>
</evidence>
<organism evidence="1 2">
    <name type="scientific">Roseofilum reptotaenium AO1-A</name>
    <dbReference type="NCBI Taxonomy" id="1925591"/>
    <lineage>
        <taxon>Bacteria</taxon>
        <taxon>Bacillati</taxon>
        <taxon>Cyanobacteriota</taxon>
        <taxon>Cyanophyceae</taxon>
        <taxon>Desertifilales</taxon>
        <taxon>Desertifilaceae</taxon>
        <taxon>Roseofilum</taxon>
    </lineage>
</organism>
<dbReference type="Proteomes" id="UP000183940">
    <property type="component" value="Unassembled WGS sequence"/>
</dbReference>
<dbReference type="SUPFAM" id="SSF47598">
    <property type="entry name" value="Ribbon-helix-helix"/>
    <property type="match status" value="1"/>
</dbReference>
<gene>
    <name evidence="1" type="ORF">BI308_10745</name>
</gene>
<evidence type="ECO:0008006" key="3">
    <source>
        <dbReference type="Google" id="ProtNLM"/>
    </source>
</evidence>
<dbReference type="AlphaFoldDB" id="A0A1L9QSL7"/>
<reference evidence="1" key="1">
    <citation type="submission" date="2016-10" db="EMBL/GenBank/DDBJ databases">
        <title>CRISPR-Cas defence system in Roseofilum reptotaenium: evidence of a bacteriophage-cyanobacterium arms race in the coral black band disease.</title>
        <authorList>
            <person name="Buerger P."/>
            <person name="Wood-Charlson E.M."/>
            <person name="Weynberg K.D."/>
            <person name="Willis B."/>
            <person name="Van Oppen M.J."/>
        </authorList>
    </citation>
    <scope>NUCLEOTIDE SEQUENCE [LARGE SCALE GENOMIC DNA]</scope>
    <source>
        <strain evidence="1">AO1-A</strain>
    </source>
</reference>
<keyword evidence="2" id="KW-1185">Reference proteome</keyword>
<name>A0A1L9QSL7_9CYAN</name>
<accession>A0A1L9QSL7</accession>
<dbReference type="GO" id="GO:0006355">
    <property type="term" value="P:regulation of DNA-templated transcription"/>
    <property type="evidence" value="ECO:0007669"/>
    <property type="project" value="InterPro"/>
</dbReference>
<dbReference type="STRING" id="1925591.BI308_10745"/>
<dbReference type="InterPro" id="IPR010985">
    <property type="entry name" value="Ribbon_hlx_hlx"/>
</dbReference>
<sequence>MTIILDNLEPEILEKLKNTAISHGRTVTEEIKVILTEKLDQPQKMKNPEELGWSEGFFEKTAGACADDPIRIDSGGIDSNLDHSFANVLND</sequence>
<dbReference type="EMBL" id="MLAW01000015">
    <property type="protein sequence ID" value="OJJ25616.1"/>
    <property type="molecule type" value="Genomic_DNA"/>
</dbReference>